<dbReference type="GO" id="GO:0005524">
    <property type="term" value="F:ATP binding"/>
    <property type="evidence" value="ECO:0007669"/>
    <property type="project" value="UniProtKB-KW"/>
</dbReference>
<dbReference type="FunFam" id="2.60.40.10:FF:000016">
    <property type="entry name" value="Fibroblast growth factor receptor"/>
    <property type="match status" value="1"/>
</dbReference>
<feature type="domain" description="Ig-like" evidence="20">
    <location>
        <begin position="40"/>
        <end position="129"/>
    </location>
</feature>
<keyword evidence="8" id="KW-0547">Nucleotide-binding</keyword>
<dbReference type="InterPro" id="IPR003599">
    <property type="entry name" value="Ig_sub"/>
</dbReference>
<dbReference type="SUPFAM" id="SSF48726">
    <property type="entry name" value="Immunoglobulin"/>
    <property type="match status" value="2"/>
</dbReference>
<evidence type="ECO:0000256" key="12">
    <source>
        <dbReference type="ARBA" id="ARBA00023136"/>
    </source>
</evidence>
<evidence type="ECO:0000256" key="4">
    <source>
        <dbReference type="ARBA" id="ARBA00022679"/>
    </source>
</evidence>
<evidence type="ECO:0000256" key="9">
    <source>
        <dbReference type="ARBA" id="ARBA00022777"/>
    </source>
</evidence>
<keyword evidence="3" id="KW-0597">Phosphoprotein</keyword>
<evidence type="ECO:0000256" key="8">
    <source>
        <dbReference type="ARBA" id="ARBA00022741"/>
    </source>
</evidence>
<evidence type="ECO:0000256" key="6">
    <source>
        <dbReference type="ARBA" id="ARBA00022729"/>
    </source>
</evidence>
<evidence type="ECO:0000256" key="3">
    <source>
        <dbReference type="ARBA" id="ARBA00022553"/>
    </source>
</evidence>
<evidence type="ECO:0000256" key="10">
    <source>
        <dbReference type="ARBA" id="ARBA00022840"/>
    </source>
</evidence>
<protein>
    <recommendedName>
        <fullName evidence="2">receptor protein-tyrosine kinase</fullName>
        <ecNumber evidence="2">2.7.10.1</ecNumber>
    </recommendedName>
</protein>
<evidence type="ECO:0000256" key="5">
    <source>
        <dbReference type="ARBA" id="ARBA00022692"/>
    </source>
</evidence>
<evidence type="ECO:0000256" key="11">
    <source>
        <dbReference type="ARBA" id="ARBA00022989"/>
    </source>
</evidence>
<dbReference type="InterPro" id="IPR003598">
    <property type="entry name" value="Ig_sub2"/>
</dbReference>
<dbReference type="FunFam" id="2.60.40.10:FF:000020">
    <property type="entry name" value="Fibroblast growth factor receptor"/>
    <property type="match status" value="1"/>
</dbReference>
<organism evidence="21 22">
    <name type="scientific">Penaeus vannamei</name>
    <name type="common">Whiteleg shrimp</name>
    <name type="synonym">Litopenaeus vannamei</name>
    <dbReference type="NCBI Taxonomy" id="6689"/>
    <lineage>
        <taxon>Eukaryota</taxon>
        <taxon>Metazoa</taxon>
        <taxon>Ecdysozoa</taxon>
        <taxon>Arthropoda</taxon>
        <taxon>Crustacea</taxon>
        <taxon>Multicrustacea</taxon>
        <taxon>Malacostraca</taxon>
        <taxon>Eumalacostraca</taxon>
        <taxon>Eucarida</taxon>
        <taxon>Decapoda</taxon>
        <taxon>Dendrobranchiata</taxon>
        <taxon>Penaeoidea</taxon>
        <taxon>Penaeidae</taxon>
        <taxon>Penaeus</taxon>
    </lineage>
</organism>
<keyword evidence="22" id="KW-1185">Reference proteome</keyword>
<keyword evidence="14" id="KW-1015">Disulfide bond</keyword>
<dbReference type="SMART" id="SM00409">
    <property type="entry name" value="IG"/>
    <property type="match status" value="2"/>
</dbReference>
<dbReference type="GO" id="GO:0016020">
    <property type="term" value="C:membrane"/>
    <property type="evidence" value="ECO:0007669"/>
    <property type="project" value="UniProtKB-SubCell"/>
</dbReference>
<gene>
    <name evidence="21" type="ORF">C7M84_015303</name>
</gene>
<keyword evidence="10" id="KW-0067">ATP-binding</keyword>
<dbReference type="InterPro" id="IPR013098">
    <property type="entry name" value="Ig_I-set"/>
</dbReference>
<evidence type="ECO:0000256" key="13">
    <source>
        <dbReference type="ARBA" id="ARBA00023137"/>
    </source>
</evidence>
<keyword evidence="13" id="KW-0829">Tyrosine-protein kinase</keyword>
<keyword evidence="6" id="KW-0732">Signal</keyword>
<dbReference type="Proteomes" id="UP000283509">
    <property type="component" value="Unassembled WGS sequence"/>
</dbReference>
<dbReference type="InterPro" id="IPR007110">
    <property type="entry name" value="Ig-like_dom"/>
</dbReference>
<feature type="domain" description="Ig-like" evidence="20">
    <location>
        <begin position="139"/>
        <end position="251"/>
    </location>
</feature>
<dbReference type="AlphaFoldDB" id="A0A3R7QGH7"/>
<comment type="caution">
    <text evidence="21">The sequence shown here is derived from an EMBL/GenBank/DDBJ whole genome shotgun (WGS) entry which is preliminary data.</text>
</comment>
<dbReference type="STRING" id="6689.A0A3R7QGH7"/>
<dbReference type="InterPro" id="IPR036179">
    <property type="entry name" value="Ig-like_dom_sf"/>
</dbReference>
<dbReference type="SMART" id="SM00408">
    <property type="entry name" value="IGc2"/>
    <property type="match status" value="2"/>
</dbReference>
<evidence type="ECO:0000313" key="21">
    <source>
        <dbReference type="EMBL" id="ROT66661.1"/>
    </source>
</evidence>
<dbReference type="Pfam" id="PF07679">
    <property type="entry name" value="I-set"/>
    <property type="match status" value="1"/>
</dbReference>
<dbReference type="PANTHER" id="PTHR19890:SF10">
    <property type="entry name" value="FIBROBLAST GROWTH FACTOR RECEPTOR-LIKE 1"/>
    <property type="match status" value="1"/>
</dbReference>
<dbReference type="InterPro" id="IPR013783">
    <property type="entry name" value="Ig-like_fold"/>
</dbReference>
<evidence type="ECO:0000256" key="14">
    <source>
        <dbReference type="ARBA" id="ARBA00023157"/>
    </source>
</evidence>
<accession>A0A3R7QGH7</accession>
<keyword evidence="7" id="KW-0677">Repeat</keyword>
<keyword evidence="4" id="KW-0808">Transferase</keyword>
<dbReference type="PANTHER" id="PTHR19890">
    <property type="entry name" value="FIBROBLAST GROWTH FACTOR RECEPTOR"/>
    <property type="match status" value="1"/>
</dbReference>
<dbReference type="GO" id="GO:0004714">
    <property type="term" value="F:transmembrane receptor protein tyrosine kinase activity"/>
    <property type="evidence" value="ECO:0007669"/>
    <property type="project" value="UniProtKB-EC"/>
</dbReference>
<name>A0A3R7QGH7_PENVA</name>
<evidence type="ECO:0000256" key="2">
    <source>
        <dbReference type="ARBA" id="ARBA00011902"/>
    </source>
</evidence>
<dbReference type="Pfam" id="PF13927">
    <property type="entry name" value="Ig_3"/>
    <property type="match status" value="1"/>
</dbReference>
<evidence type="ECO:0000256" key="1">
    <source>
        <dbReference type="ARBA" id="ARBA00004167"/>
    </source>
</evidence>
<evidence type="ECO:0000256" key="19">
    <source>
        <dbReference type="SAM" id="Phobius"/>
    </source>
</evidence>
<keyword evidence="11 19" id="KW-1133">Transmembrane helix</keyword>
<evidence type="ECO:0000256" key="16">
    <source>
        <dbReference type="ARBA" id="ARBA00023180"/>
    </source>
</evidence>
<dbReference type="OrthoDB" id="6346955at2759"/>
<evidence type="ECO:0000256" key="7">
    <source>
        <dbReference type="ARBA" id="ARBA00022737"/>
    </source>
</evidence>
<dbReference type="InterPro" id="IPR052615">
    <property type="entry name" value="FGFRL"/>
</dbReference>
<dbReference type="EC" id="2.7.10.1" evidence="2"/>
<feature type="region of interest" description="Disordered" evidence="18">
    <location>
        <begin position="288"/>
        <end position="347"/>
    </location>
</feature>
<dbReference type="EMBL" id="QCYY01002907">
    <property type="protein sequence ID" value="ROT66661.1"/>
    <property type="molecule type" value="Genomic_DNA"/>
</dbReference>
<comment type="subcellular location">
    <subcellularLocation>
        <location evidence="1">Membrane</location>
        <topology evidence="1">Single-pass membrane protein</topology>
    </subcellularLocation>
</comment>
<feature type="transmembrane region" description="Helical" evidence="19">
    <location>
        <begin position="261"/>
        <end position="284"/>
    </location>
</feature>
<dbReference type="PROSITE" id="PS50835">
    <property type="entry name" value="IG_LIKE"/>
    <property type="match status" value="2"/>
</dbReference>
<evidence type="ECO:0000259" key="20">
    <source>
        <dbReference type="PROSITE" id="PS50835"/>
    </source>
</evidence>
<keyword evidence="9" id="KW-0418">Kinase</keyword>
<reference evidence="21 22" key="1">
    <citation type="submission" date="2018-04" db="EMBL/GenBank/DDBJ databases">
        <authorList>
            <person name="Zhang X."/>
            <person name="Yuan J."/>
            <person name="Li F."/>
            <person name="Xiang J."/>
        </authorList>
    </citation>
    <scope>NUCLEOTIDE SEQUENCE [LARGE SCALE GENOMIC DNA]</scope>
    <source>
        <tissue evidence="21">Muscle</tissue>
    </source>
</reference>
<proteinExistence type="predicted"/>
<keyword evidence="16" id="KW-0325">Glycoprotein</keyword>
<reference evidence="21 22" key="2">
    <citation type="submission" date="2019-01" db="EMBL/GenBank/DDBJ databases">
        <title>The decoding of complex shrimp genome reveals the adaptation for benthos swimmer, frequently molting mechanism and breeding impact on genome.</title>
        <authorList>
            <person name="Sun Y."/>
            <person name="Gao Y."/>
            <person name="Yu Y."/>
        </authorList>
    </citation>
    <scope>NUCLEOTIDE SEQUENCE [LARGE SCALE GENOMIC DNA]</scope>
    <source>
        <tissue evidence="21">Muscle</tissue>
    </source>
</reference>
<evidence type="ECO:0000256" key="18">
    <source>
        <dbReference type="SAM" id="MobiDB-lite"/>
    </source>
</evidence>
<dbReference type="Gene3D" id="2.60.40.10">
    <property type="entry name" value="Immunoglobulins"/>
    <property type="match status" value="2"/>
</dbReference>
<keyword evidence="15 21" id="KW-0675">Receptor</keyword>
<keyword evidence="17" id="KW-0393">Immunoglobulin domain</keyword>
<evidence type="ECO:0000256" key="15">
    <source>
        <dbReference type="ARBA" id="ARBA00023170"/>
    </source>
</evidence>
<evidence type="ECO:0000313" key="22">
    <source>
        <dbReference type="Proteomes" id="UP000283509"/>
    </source>
</evidence>
<keyword evidence="5 19" id="KW-0812">Transmembrane</keyword>
<sequence>MPFSSWSTNTLVPRRNIHWVSLLSLPSLSAWPAASANTLPRFLLPPLPGHVDKPVGHNVKLKCLASGVPEPTITWFKDGVELTDEELGGESRLTKHYLHLLNLRPMDSAIYTCAAANSVGAVTANWTVRVIGQARPREPEFNPQDPANTTVVEGSVATFQCSGTSEVTPHIKWLRRLEDGSSDGNYVHENQTINWKGHRYVVLQAAQVLTPGDGSFYTKLVIPRASMQDVGFYVCTVTNSFGLDYRQAYLSVITETSESNMLMLVVGLGCVAGLIVVIVIVMTVRRVQTSKPPPPPGPSEGALLPPPPMNQGKMQPPPAHHPRYVPQTAKHNSQQGTPHGHAVGPEGPLLQYAGGVVHLPPQSAMAGGGQGAQPIIVYQDPATAASVYIAQRPQAPAASVGRPEYQYQHLDVI</sequence>
<keyword evidence="12 19" id="KW-0472">Membrane</keyword>
<evidence type="ECO:0000256" key="17">
    <source>
        <dbReference type="ARBA" id="ARBA00023319"/>
    </source>
</evidence>
<feature type="compositionally biased region" description="Pro residues" evidence="18">
    <location>
        <begin position="291"/>
        <end position="319"/>
    </location>
</feature>